<proteinExistence type="predicted"/>
<accession>A0A1C4G9V4</accession>
<dbReference type="EMBL" id="FMAR01000035">
    <property type="protein sequence ID" value="SCC64605.1"/>
    <property type="molecule type" value="Genomic_DNA"/>
</dbReference>
<keyword evidence="2" id="KW-1185">Reference proteome</keyword>
<evidence type="ECO:0000313" key="2">
    <source>
        <dbReference type="Proteomes" id="UP000242818"/>
    </source>
</evidence>
<dbReference type="STRING" id="1335309.GA0116948_1351"/>
<gene>
    <name evidence="1" type="ORF">GA0116948_1351</name>
</gene>
<protein>
    <recommendedName>
        <fullName evidence="3">YD repeat-containing protein</fullName>
    </recommendedName>
</protein>
<sequence length="56" mass="6403">MSVNLPKVGEPLQYNYRYDLLNRIIGMQTIRNLNVATNNWTPVAVSDFGETVTYDP</sequence>
<dbReference type="Proteomes" id="UP000242818">
    <property type="component" value="Unassembled WGS sequence"/>
</dbReference>
<organism evidence="1 2">
    <name type="scientific">Chitinophaga costaii</name>
    <dbReference type="NCBI Taxonomy" id="1335309"/>
    <lineage>
        <taxon>Bacteria</taxon>
        <taxon>Pseudomonadati</taxon>
        <taxon>Bacteroidota</taxon>
        <taxon>Chitinophagia</taxon>
        <taxon>Chitinophagales</taxon>
        <taxon>Chitinophagaceae</taxon>
        <taxon>Chitinophaga</taxon>
    </lineage>
</organism>
<dbReference type="AlphaFoldDB" id="A0A1C4G9V4"/>
<evidence type="ECO:0000313" key="1">
    <source>
        <dbReference type="EMBL" id="SCC64605.1"/>
    </source>
</evidence>
<feature type="non-terminal residue" evidence="1">
    <location>
        <position position="56"/>
    </location>
</feature>
<reference evidence="1 2" key="1">
    <citation type="submission" date="2016-08" db="EMBL/GenBank/DDBJ databases">
        <authorList>
            <person name="Seilhamer J.J."/>
        </authorList>
    </citation>
    <scope>NUCLEOTIDE SEQUENCE [LARGE SCALE GENOMIC DNA]</scope>
    <source>
        <strain evidence="1 2">A37T2</strain>
    </source>
</reference>
<evidence type="ECO:0008006" key="3">
    <source>
        <dbReference type="Google" id="ProtNLM"/>
    </source>
</evidence>
<name>A0A1C4G9V4_9BACT</name>